<gene>
    <name evidence="2" type="ORF">CQA76_08030</name>
</gene>
<evidence type="ECO:0000313" key="3">
    <source>
        <dbReference type="Proteomes" id="UP000310353"/>
    </source>
</evidence>
<organism evidence="2 3">
    <name type="scientific">Campylobacter aviculae</name>
    <dbReference type="NCBI Taxonomy" id="2510190"/>
    <lineage>
        <taxon>Bacteria</taxon>
        <taxon>Pseudomonadati</taxon>
        <taxon>Campylobacterota</taxon>
        <taxon>Epsilonproteobacteria</taxon>
        <taxon>Campylobacterales</taxon>
        <taxon>Campylobacteraceae</taxon>
        <taxon>Campylobacter</taxon>
    </lineage>
</organism>
<reference evidence="2 3" key="1">
    <citation type="submission" date="2018-05" db="EMBL/GenBank/DDBJ databases">
        <title>Novel Campyloabacter and Helicobacter Species and Strains.</title>
        <authorList>
            <person name="Mannion A.J."/>
            <person name="Shen Z."/>
            <person name="Fox J.G."/>
        </authorList>
    </citation>
    <scope>NUCLEOTIDE SEQUENCE [LARGE SCALE GENOMIC DNA]</scope>
    <source>
        <strain evidence="3">MIT17-670</strain>
    </source>
</reference>
<keyword evidence="1" id="KW-0812">Transmembrane</keyword>
<dbReference type="AlphaFoldDB" id="A0A4U7BQM3"/>
<comment type="caution">
    <text evidence="2">The sequence shown here is derived from an EMBL/GenBank/DDBJ whole genome shotgun (WGS) entry which is preliminary data.</text>
</comment>
<dbReference type="EMBL" id="NXMA01000017">
    <property type="protein sequence ID" value="TKX30437.1"/>
    <property type="molecule type" value="Genomic_DNA"/>
</dbReference>
<evidence type="ECO:0000256" key="1">
    <source>
        <dbReference type="SAM" id="Phobius"/>
    </source>
</evidence>
<evidence type="ECO:0000313" key="2">
    <source>
        <dbReference type="EMBL" id="TKX30437.1"/>
    </source>
</evidence>
<dbReference type="Proteomes" id="UP000310353">
    <property type="component" value="Unassembled WGS sequence"/>
</dbReference>
<keyword evidence="1" id="KW-0472">Membrane</keyword>
<dbReference type="Pfam" id="PF13576">
    <property type="entry name" value="Pentapeptide_3"/>
    <property type="match status" value="1"/>
</dbReference>
<keyword evidence="1" id="KW-1133">Transmembrane helix</keyword>
<proteinExistence type="predicted"/>
<dbReference type="OrthoDB" id="5324042at2"/>
<feature type="transmembrane region" description="Helical" evidence="1">
    <location>
        <begin position="238"/>
        <end position="259"/>
    </location>
</feature>
<feature type="transmembrane region" description="Helical" evidence="1">
    <location>
        <begin position="211"/>
        <end position="231"/>
    </location>
</feature>
<dbReference type="InterPro" id="IPR001646">
    <property type="entry name" value="5peptide_repeat"/>
</dbReference>
<feature type="transmembrane region" description="Helical" evidence="1">
    <location>
        <begin position="292"/>
        <end position="317"/>
    </location>
</feature>
<feature type="transmembrane region" description="Helical" evidence="1">
    <location>
        <begin position="265"/>
        <end position="285"/>
    </location>
</feature>
<protein>
    <recommendedName>
        <fullName evidence="4">Pentapeptide repeat-containing protein</fullName>
    </recommendedName>
</protein>
<feature type="transmembrane region" description="Helical" evidence="1">
    <location>
        <begin position="323"/>
        <end position="341"/>
    </location>
</feature>
<keyword evidence="3" id="KW-1185">Reference proteome</keyword>
<name>A0A4U7BQM3_9BACT</name>
<sequence>MDNCVFEKQCKIQGTFKDNVHFSNSHFYDYADFHECEFEKMASFYGVTFEKAPNFSACYFKEQKAVNLINVDIDKLNFKSVENYIKDNYKDKNYKDEINKTQNEKSISKIENKYKLKCAKDCKDSFRVIKDVLTNQNNTLEAQEWHKLELYAKEKELLFEVENCHSKNNMRLVAIKSQDKNSINLTVDLLLLCIYRITSLHHTSFTRIINFTSWNIAIFGILIYLMSLLSLSFNEKSIFWFWGIFIFIITSMVIVWKVFERKKLYAASLISCTFVIFLASIYLVINMTILSSFWYITFAALAYCFFVIILCYFYSCIETKPKLFYWLNCIVYIILISIIIVKPQLINPFIGVFSSDKIYESQLEKKLNDFNTSAILNLAKISQKDFNLSMDYKDISFTELNSAKKALIDNKENITILQDEKLKIAKEFLGDKYEQILQTINQDEIMQKTIKPTSILYSIILLLCVFSLQKTARKNSIVS</sequence>
<accession>A0A4U7BQM3</accession>
<evidence type="ECO:0008006" key="4">
    <source>
        <dbReference type="Google" id="ProtNLM"/>
    </source>
</evidence>